<dbReference type="Proteomes" id="UP000218615">
    <property type="component" value="Unassembled WGS sequence"/>
</dbReference>
<keyword evidence="2" id="KW-1185">Reference proteome</keyword>
<gene>
    <name evidence="1" type="ORF">MNV_740010</name>
</gene>
<accession>A0A284VTC3</accession>
<evidence type="ECO:0000313" key="1">
    <source>
        <dbReference type="EMBL" id="SNQ62459.1"/>
    </source>
</evidence>
<organism evidence="1 2">
    <name type="scientific">Candidatus Methanoperedens nitratireducens</name>
    <dbReference type="NCBI Taxonomy" id="1392998"/>
    <lineage>
        <taxon>Archaea</taxon>
        <taxon>Methanobacteriati</taxon>
        <taxon>Methanobacteriota</taxon>
        <taxon>Stenosarchaea group</taxon>
        <taxon>Methanomicrobia</taxon>
        <taxon>Methanosarcinales</taxon>
        <taxon>ANME-2 cluster</taxon>
        <taxon>Candidatus Methanoperedentaceae</taxon>
        <taxon>Candidatus Methanoperedens</taxon>
    </lineage>
</organism>
<reference evidence="2" key="1">
    <citation type="submission" date="2017-06" db="EMBL/GenBank/DDBJ databases">
        <authorList>
            <person name="Cremers G."/>
        </authorList>
    </citation>
    <scope>NUCLEOTIDE SEQUENCE [LARGE SCALE GENOMIC DNA]</scope>
</reference>
<protein>
    <submittedName>
        <fullName evidence="1">Uncharacterized protein</fullName>
    </submittedName>
</protein>
<proteinExistence type="predicted"/>
<evidence type="ECO:0000313" key="2">
    <source>
        <dbReference type="Proteomes" id="UP000218615"/>
    </source>
</evidence>
<dbReference type="EMBL" id="FZMP01000223">
    <property type="protein sequence ID" value="SNQ62459.1"/>
    <property type="molecule type" value="Genomic_DNA"/>
</dbReference>
<dbReference type="AlphaFoldDB" id="A0A284VTC3"/>
<sequence length="217" mass="25638">MVPLDNRTMRTDNFMRVNYNLRYKVGKMSKHRVCTTISSKHWELLKKYTTKFETQQKALEAALENLESDSKQNPAISQEDRFWLQMRELKVLIHIHKDIFLEMVKTADYEKVDKILATYGLAEYMIVFHYQKPIRECSLKEVMDGIVITARAANWLDTINYTDNSDHYTLIATHSVGNIKYSNSFRIFYETLFEVYGVKTQSKISDNSLFMEIYKNL</sequence>
<name>A0A284VTC3_9EURY</name>